<feature type="compositionally biased region" description="Basic and acidic residues" evidence="1">
    <location>
        <begin position="146"/>
        <end position="159"/>
    </location>
</feature>
<protein>
    <submittedName>
        <fullName evidence="4">Spermatosis and centriole associated 1 like</fullName>
    </submittedName>
</protein>
<dbReference type="Pfam" id="PF15058">
    <property type="entry name" value="Speriolin_N"/>
    <property type="match status" value="1"/>
</dbReference>
<gene>
    <name evidence="4" type="primary">SPATC1L</name>
</gene>
<feature type="compositionally biased region" description="Basic and acidic residues" evidence="1">
    <location>
        <begin position="124"/>
        <end position="136"/>
    </location>
</feature>
<organism evidence="4 5">
    <name type="scientific">Catagonus wagneri</name>
    <name type="common">Chacoan peccary</name>
    <dbReference type="NCBI Taxonomy" id="51154"/>
    <lineage>
        <taxon>Eukaryota</taxon>
        <taxon>Metazoa</taxon>
        <taxon>Chordata</taxon>
        <taxon>Craniata</taxon>
        <taxon>Vertebrata</taxon>
        <taxon>Euteleostomi</taxon>
        <taxon>Mammalia</taxon>
        <taxon>Eutheria</taxon>
        <taxon>Laurasiatheria</taxon>
        <taxon>Artiodactyla</taxon>
        <taxon>Suina</taxon>
        <taxon>Tayassuidae</taxon>
        <taxon>Catagonus</taxon>
    </lineage>
</organism>
<dbReference type="GO" id="GO:0005737">
    <property type="term" value="C:cytoplasm"/>
    <property type="evidence" value="ECO:0007669"/>
    <property type="project" value="Ensembl"/>
</dbReference>
<keyword evidence="5" id="KW-1185">Reference proteome</keyword>
<dbReference type="Pfam" id="PF15059">
    <property type="entry name" value="Speriolin_C"/>
    <property type="match status" value="1"/>
</dbReference>
<name>A0A8C3W5T3_9CETA</name>
<dbReference type="GeneTree" id="ENSGT00520000055666"/>
<dbReference type="GO" id="GO:0120212">
    <property type="term" value="C:sperm head-tail coupling apparatus"/>
    <property type="evidence" value="ECO:0007669"/>
    <property type="project" value="Ensembl"/>
</dbReference>
<accession>A0A8C3W5T3</accession>
<dbReference type="AlphaFoldDB" id="A0A8C3W5T3"/>
<dbReference type="GO" id="GO:0005813">
    <property type="term" value="C:centrosome"/>
    <property type="evidence" value="ECO:0007669"/>
    <property type="project" value="Ensembl"/>
</dbReference>
<feature type="domain" description="Speriolin C-terminal" evidence="3">
    <location>
        <begin position="198"/>
        <end position="343"/>
    </location>
</feature>
<dbReference type="InterPro" id="IPR029385">
    <property type="entry name" value="Speriolin_N"/>
</dbReference>
<dbReference type="GO" id="GO:0007283">
    <property type="term" value="P:spermatogenesis"/>
    <property type="evidence" value="ECO:0007669"/>
    <property type="project" value="Ensembl"/>
</dbReference>
<dbReference type="PANTHER" id="PTHR22192">
    <property type="entry name" value="SPERIOLIN"/>
    <property type="match status" value="1"/>
</dbReference>
<reference evidence="4" key="1">
    <citation type="submission" date="2025-08" db="UniProtKB">
        <authorList>
            <consortium name="Ensembl"/>
        </authorList>
    </citation>
    <scope>IDENTIFICATION</scope>
</reference>
<dbReference type="Proteomes" id="UP000694540">
    <property type="component" value="Unplaced"/>
</dbReference>
<dbReference type="InterPro" id="IPR026715">
    <property type="entry name" value="SPATC1"/>
</dbReference>
<evidence type="ECO:0000256" key="1">
    <source>
        <dbReference type="SAM" id="MobiDB-lite"/>
    </source>
</evidence>
<evidence type="ECO:0000259" key="3">
    <source>
        <dbReference type="Pfam" id="PF15059"/>
    </source>
</evidence>
<dbReference type="GO" id="GO:0034237">
    <property type="term" value="F:protein kinase A regulatory subunit binding"/>
    <property type="evidence" value="ECO:0007669"/>
    <property type="project" value="Ensembl"/>
</dbReference>
<dbReference type="GO" id="GO:0141163">
    <property type="term" value="P:positive regulation of cAMP/PKA signal transduction"/>
    <property type="evidence" value="ECO:0007669"/>
    <property type="project" value="Ensembl"/>
</dbReference>
<dbReference type="PANTHER" id="PTHR22192:SF1">
    <property type="entry name" value="SPERIOLIN-LIKE PROTEIN"/>
    <property type="match status" value="1"/>
</dbReference>
<evidence type="ECO:0000313" key="4">
    <source>
        <dbReference type="Ensembl" id="ENSCWAP00000009209.1"/>
    </source>
</evidence>
<dbReference type="Ensembl" id="ENSCWAT00000010008.1">
    <property type="protein sequence ID" value="ENSCWAP00000009209.1"/>
    <property type="gene ID" value="ENSCWAG00000007130.1"/>
</dbReference>
<dbReference type="GO" id="GO:0008154">
    <property type="term" value="P:actin polymerization or depolymerization"/>
    <property type="evidence" value="ECO:0007669"/>
    <property type="project" value="Ensembl"/>
</dbReference>
<sequence length="343" mass="37763">MAEGSELTSWLMSENADLKKQVRLLKENQMLKRLLSDSCQESCGRGGRDLLVPEAPACPEACCPGSTGPEFGRLAGVPDAPSQLRTSPLEELLCSHGPRSRDDDACPGRAASPQAPVKAFLRAPELRAPRGPDRRPCPLPSPGRDPLADRTPPEPGELARPKKVCFSECSLLSGDRTRTGYYLNEIQSFAGTEKDGRIVGEIAFQLDRRILACVFPGVTRLYGFTVSNIPEKIKQTSIKSLDGSVDEKKLRELTHRYVTLTARLERLGYSRDVHPAFSELLVNTYGILKQRPDVRANPLHRSPAALRKLVIDVVPPKFLGDALLLLSCLCELSKEDGRPLFAW</sequence>
<evidence type="ECO:0000313" key="5">
    <source>
        <dbReference type="Proteomes" id="UP000694540"/>
    </source>
</evidence>
<dbReference type="GO" id="GO:0010739">
    <property type="term" value="P:positive regulation of protein kinase A signaling"/>
    <property type="evidence" value="ECO:0007669"/>
    <property type="project" value="TreeGrafter"/>
</dbReference>
<proteinExistence type="predicted"/>
<feature type="region of interest" description="Disordered" evidence="1">
    <location>
        <begin position="94"/>
        <end position="159"/>
    </location>
</feature>
<reference evidence="4" key="2">
    <citation type="submission" date="2025-09" db="UniProtKB">
        <authorList>
            <consortium name="Ensembl"/>
        </authorList>
    </citation>
    <scope>IDENTIFICATION</scope>
</reference>
<feature type="domain" description="Speriolin N-terminal" evidence="2">
    <location>
        <begin position="3"/>
        <end position="129"/>
    </location>
</feature>
<evidence type="ECO:0000259" key="2">
    <source>
        <dbReference type="Pfam" id="PF15058"/>
    </source>
</evidence>
<dbReference type="InterPro" id="IPR029384">
    <property type="entry name" value="Speriolin_C"/>
</dbReference>